<feature type="region of interest" description="Disordered" evidence="1">
    <location>
        <begin position="1"/>
        <end position="33"/>
    </location>
</feature>
<evidence type="ECO:0000256" key="1">
    <source>
        <dbReference type="SAM" id="MobiDB-lite"/>
    </source>
</evidence>
<name>A0A9Q1G1W4_SYNKA</name>
<dbReference type="EMBL" id="JAINUF010000002">
    <property type="protein sequence ID" value="KAJ8373909.1"/>
    <property type="molecule type" value="Genomic_DNA"/>
</dbReference>
<feature type="compositionally biased region" description="Polar residues" evidence="1">
    <location>
        <begin position="113"/>
        <end position="126"/>
    </location>
</feature>
<proteinExistence type="predicted"/>
<evidence type="ECO:0000313" key="3">
    <source>
        <dbReference type="Proteomes" id="UP001152622"/>
    </source>
</evidence>
<keyword evidence="3" id="KW-1185">Reference proteome</keyword>
<gene>
    <name evidence="2" type="ORF">SKAU_G00044890</name>
</gene>
<sequence length="291" mass="31273">MNNPNPFQGLKMAEPRLCNDDTSSHGRRGDSSGCWEWVGRIRAARGAGTLEKEGAPAVAPGGRVERPSSGGRRELGTCSTALPERQTDASAPSSETGIRAARGLPPQYATPAVSVSSQSGRAQCSRPSAAESHFPPPVRSTGHPAGSAASRPRFPPSVLLLHSGKHLYSIGTVFRRRDTAYRSSAGLNDREICGRDATGGLGKHNIDSTKLHDHRHETEGIMRSHDLRRFPVQRSECGLGHPPFPPPSPPVRRDTAPHARPALGNCSERIPMQRQRGDVLLAKPWSCTCIS</sequence>
<feature type="region of interest" description="Disordered" evidence="1">
    <location>
        <begin position="238"/>
        <end position="264"/>
    </location>
</feature>
<feature type="region of interest" description="Disordered" evidence="1">
    <location>
        <begin position="46"/>
        <end position="151"/>
    </location>
</feature>
<evidence type="ECO:0000313" key="2">
    <source>
        <dbReference type="EMBL" id="KAJ8373909.1"/>
    </source>
</evidence>
<organism evidence="2 3">
    <name type="scientific">Synaphobranchus kaupii</name>
    <name type="common">Kaup's arrowtooth eel</name>
    <dbReference type="NCBI Taxonomy" id="118154"/>
    <lineage>
        <taxon>Eukaryota</taxon>
        <taxon>Metazoa</taxon>
        <taxon>Chordata</taxon>
        <taxon>Craniata</taxon>
        <taxon>Vertebrata</taxon>
        <taxon>Euteleostomi</taxon>
        <taxon>Actinopterygii</taxon>
        <taxon>Neopterygii</taxon>
        <taxon>Teleostei</taxon>
        <taxon>Anguilliformes</taxon>
        <taxon>Synaphobranchidae</taxon>
        <taxon>Synaphobranchus</taxon>
    </lineage>
</organism>
<protein>
    <submittedName>
        <fullName evidence="2">Uncharacterized protein</fullName>
    </submittedName>
</protein>
<accession>A0A9Q1G1W4</accession>
<reference evidence="2" key="1">
    <citation type="journal article" date="2023" name="Science">
        <title>Genome structures resolve the early diversification of teleost fishes.</title>
        <authorList>
            <person name="Parey E."/>
            <person name="Louis A."/>
            <person name="Montfort J."/>
            <person name="Bouchez O."/>
            <person name="Roques C."/>
            <person name="Iampietro C."/>
            <person name="Lluch J."/>
            <person name="Castinel A."/>
            <person name="Donnadieu C."/>
            <person name="Desvignes T."/>
            <person name="Floi Bucao C."/>
            <person name="Jouanno E."/>
            <person name="Wen M."/>
            <person name="Mejri S."/>
            <person name="Dirks R."/>
            <person name="Jansen H."/>
            <person name="Henkel C."/>
            <person name="Chen W.J."/>
            <person name="Zahm M."/>
            <person name="Cabau C."/>
            <person name="Klopp C."/>
            <person name="Thompson A.W."/>
            <person name="Robinson-Rechavi M."/>
            <person name="Braasch I."/>
            <person name="Lecointre G."/>
            <person name="Bobe J."/>
            <person name="Postlethwait J.H."/>
            <person name="Berthelot C."/>
            <person name="Roest Crollius H."/>
            <person name="Guiguen Y."/>
        </authorList>
    </citation>
    <scope>NUCLEOTIDE SEQUENCE</scope>
    <source>
        <strain evidence="2">WJC10195</strain>
    </source>
</reference>
<dbReference type="AlphaFoldDB" id="A0A9Q1G1W4"/>
<comment type="caution">
    <text evidence="2">The sequence shown here is derived from an EMBL/GenBank/DDBJ whole genome shotgun (WGS) entry which is preliminary data.</text>
</comment>
<dbReference type="Proteomes" id="UP001152622">
    <property type="component" value="Chromosome 2"/>
</dbReference>
<feature type="compositionally biased region" description="Basic and acidic residues" evidence="1">
    <location>
        <begin position="63"/>
        <end position="75"/>
    </location>
</feature>
<feature type="compositionally biased region" description="Basic and acidic residues" evidence="1">
    <location>
        <begin position="13"/>
        <end position="30"/>
    </location>
</feature>